<accession>A0AAN4ZG81</accession>
<sequence length="117" mass="13646">HHNLHVLSPSFDRFEFPSADQMERQMLSIRRAKISTYTKIRIINCLNSSDDDRETDLRISQHPWRYSHVLNHQFYLGGCTSPRSYVSSCRGCNYSIPPFACDSNHGRVGRRTCLKTR</sequence>
<dbReference type="AlphaFoldDB" id="A0AAN4ZG81"/>
<dbReference type="Proteomes" id="UP001328107">
    <property type="component" value="Unassembled WGS sequence"/>
</dbReference>
<feature type="non-terminal residue" evidence="1">
    <location>
        <position position="1"/>
    </location>
</feature>
<gene>
    <name evidence="1" type="ORF">PMAYCL1PPCAC_07330</name>
</gene>
<reference evidence="2" key="1">
    <citation type="submission" date="2022-10" db="EMBL/GenBank/DDBJ databases">
        <title>Genome assembly of Pristionchus species.</title>
        <authorList>
            <person name="Yoshida K."/>
            <person name="Sommer R.J."/>
        </authorList>
    </citation>
    <scope>NUCLEOTIDE SEQUENCE [LARGE SCALE GENOMIC DNA]</scope>
    <source>
        <strain evidence="2">RS5460</strain>
    </source>
</reference>
<comment type="caution">
    <text evidence="1">The sequence shown here is derived from an EMBL/GenBank/DDBJ whole genome shotgun (WGS) entry which is preliminary data.</text>
</comment>
<protein>
    <submittedName>
        <fullName evidence="1">Uncharacterized protein</fullName>
    </submittedName>
</protein>
<name>A0AAN4ZG81_9BILA</name>
<keyword evidence="2" id="KW-1185">Reference proteome</keyword>
<dbReference type="EMBL" id="BTRK01000002">
    <property type="protein sequence ID" value="GMR37135.1"/>
    <property type="molecule type" value="Genomic_DNA"/>
</dbReference>
<evidence type="ECO:0000313" key="1">
    <source>
        <dbReference type="EMBL" id="GMR37135.1"/>
    </source>
</evidence>
<evidence type="ECO:0000313" key="2">
    <source>
        <dbReference type="Proteomes" id="UP001328107"/>
    </source>
</evidence>
<proteinExistence type="predicted"/>
<organism evidence="1 2">
    <name type="scientific">Pristionchus mayeri</name>
    <dbReference type="NCBI Taxonomy" id="1317129"/>
    <lineage>
        <taxon>Eukaryota</taxon>
        <taxon>Metazoa</taxon>
        <taxon>Ecdysozoa</taxon>
        <taxon>Nematoda</taxon>
        <taxon>Chromadorea</taxon>
        <taxon>Rhabditida</taxon>
        <taxon>Rhabditina</taxon>
        <taxon>Diplogasteromorpha</taxon>
        <taxon>Diplogasteroidea</taxon>
        <taxon>Neodiplogasteridae</taxon>
        <taxon>Pristionchus</taxon>
    </lineage>
</organism>